<evidence type="ECO:0000256" key="3">
    <source>
        <dbReference type="ARBA" id="ARBA00023004"/>
    </source>
</evidence>
<dbReference type="InterPro" id="IPR001199">
    <property type="entry name" value="Cyt_B5-like_heme/steroid-bd"/>
</dbReference>
<comment type="caution">
    <text evidence="7">The sequence shown here is derived from an EMBL/GenBank/DDBJ whole genome shotgun (WGS) entry which is preliminary data.</text>
</comment>
<dbReference type="PROSITE" id="PS50255">
    <property type="entry name" value="CYTOCHROME_B5_2"/>
    <property type="match status" value="1"/>
</dbReference>
<comment type="similarity">
    <text evidence="4">Belongs to the cytochrome b5 family.</text>
</comment>
<dbReference type="GO" id="GO:0004128">
    <property type="term" value="F:cytochrome-b5 reductase activity, acting on NAD(P)H"/>
    <property type="evidence" value="ECO:0007669"/>
    <property type="project" value="TreeGrafter"/>
</dbReference>
<dbReference type="OrthoDB" id="432299at2759"/>
<gene>
    <name evidence="7" type="ORF">AAE3_LOCUS11801</name>
</gene>
<dbReference type="PROSITE" id="PS00191">
    <property type="entry name" value="CYTOCHROME_B5_1"/>
    <property type="match status" value="1"/>
</dbReference>
<keyword evidence="8" id="KW-1185">Reference proteome</keyword>
<accession>A0A8S0X7E0</accession>
<dbReference type="Proteomes" id="UP000467700">
    <property type="component" value="Unassembled WGS sequence"/>
</dbReference>
<dbReference type="GO" id="GO:0046872">
    <property type="term" value="F:metal ion binding"/>
    <property type="evidence" value="ECO:0007669"/>
    <property type="project" value="UniProtKB-UniRule"/>
</dbReference>
<dbReference type="GO" id="GO:0020037">
    <property type="term" value="F:heme binding"/>
    <property type="evidence" value="ECO:0007669"/>
    <property type="project" value="UniProtKB-UniRule"/>
</dbReference>
<reference evidence="7 8" key="1">
    <citation type="submission" date="2020-01" db="EMBL/GenBank/DDBJ databases">
        <authorList>
            <person name="Gupta K D."/>
        </authorList>
    </citation>
    <scope>NUCLEOTIDE SEQUENCE [LARGE SCALE GENOMIC DNA]</scope>
</reference>
<dbReference type="InterPro" id="IPR036400">
    <property type="entry name" value="Cyt_B5-like_heme/steroid_sf"/>
</dbReference>
<feature type="compositionally biased region" description="Basic and acidic residues" evidence="5">
    <location>
        <begin position="9"/>
        <end position="22"/>
    </location>
</feature>
<dbReference type="GO" id="GO:0005737">
    <property type="term" value="C:cytoplasm"/>
    <property type="evidence" value="ECO:0007669"/>
    <property type="project" value="TreeGrafter"/>
</dbReference>
<feature type="compositionally biased region" description="Polar residues" evidence="5">
    <location>
        <begin position="27"/>
        <end position="51"/>
    </location>
</feature>
<protein>
    <recommendedName>
        <fullName evidence="6">Cytochrome b5 heme-binding domain-containing protein</fullName>
    </recommendedName>
</protein>
<dbReference type="InterPro" id="IPR051872">
    <property type="entry name" value="Cytochrome_b5/Flavoprotein_Rdt"/>
</dbReference>
<dbReference type="SMART" id="SM01117">
    <property type="entry name" value="Cyt-b5"/>
    <property type="match status" value="1"/>
</dbReference>
<dbReference type="InterPro" id="IPR018506">
    <property type="entry name" value="Cyt_B5_heme-BS"/>
</dbReference>
<dbReference type="AlphaFoldDB" id="A0A8S0X7E0"/>
<dbReference type="Pfam" id="PF00173">
    <property type="entry name" value="Cyt-b5"/>
    <property type="match status" value="1"/>
</dbReference>
<name>A0A8S0X7E0_CYCAE</name>
<evidence type="ECO:0000256" key="1">
    <source>
        <dbReference type="ARBA" id="ARBA00022617"/>
    </source>
</evidence>
<proteinExistence type="inferred from homology"/>
<sequence length="248" mass="26661">MSSTNVSIHEFRKSKGNLEPRPHWLYTGTSAAEQAPSQVQVPSLNTISPQASDDEDDGGDTETEKDNDVPPAFPALNSAQRVQTSRTPKILTDSQLMPPPPFPSLAVRQPGVPSTRGNSLAVPPSTTKPPPKPSKKSGKVALAPGHSPLDWAALKTSGADLRGVDSLMRIPPSVLKQHNKRDDAWSAFNGKVYNITPYLPFHPGGEKELMRVAGRDGTKLFASTHGWVNVDFMLDASLVGFLVPEPSS</sequence>
<dbReference type="PANTHER" id="PTHR46237">
    <property type="entry name" value="CYTOCHROME B5 REDUCTASE 4 FAMILY MEMBER"/>
    <property type="match status" value="1"/>
</dbReference>
<evidence type="ECO:0000313" key="7">
    <source>
        <dbReference type="EMBL" id="CAA7269632.1"/>
    </source>
</evidence>
<feature type="domain" description="Cytochrome b5 heme-binding" evidence="6">
    <location>
        <begin position="167"/>
        <end position="243"/>
    </location>
</feature>
<feature type="compositionally biased region" description="Acidic residues" evidence="5">
    <location>
        <begin position="52"/>
        <end position="61"/>
    </location>
</feature>
<dbReference type="FunFam" id="3.10.120.10:FF:000001">
    <property type="entry name" value="Cytochrome b5 reductase 4"/>
    <property type="match status" value="1"/>
</dbReference>
<keyword evidence="1 4" id="KW-0349">Heme</keyword>
<evidence type="ECO:0000256" key="5">
    <source>
        <dbReference type="SAM" id="MobiDB-lite"/>
    </source>
</evidence>
<feature type="compositionally biased region" description="Polar residues" evidence="5">
    <location>
        <begin position="77"/>
        <end position="95"/>
    </location>
</feature>
<dbReference type="SUPFAM" id="SSF55856">
    <property type="entry name" value="Cytochrome b5-like heme/steroid binding domain"/>
    <property type="match status" value="1"/>
</dbReference>
<evidence type="ECO:0000259" key="6">
    <source>
        <dbReference type="PROSITE" id="PS50255"/>
    </source>
</evidence>
<dbReference type="EMBL" id="CACVBS010000079">
    <property type="protein sequence ID" value="CAA7269632.1"/>
    <property type="molecule type" value="Genomic_DNA"/>
</dbReference>
<evidence type="ECO:0000313" key="8">
    <source>
        <dbReference type="Proteomes" id="UP000467700"/>
    </source>
</evidence>
<keyword evidence="2 4" id="KW-0479">Metal-binding</keyword>
<keyword evidence="3 4" id="KW-0408">Iron</keyword>
<dbReference type="Gene3D" id="3.10.120.10">
    <property type="entry name" value="Cytochrome b5-like heme/steroid binding domain"/>
    <property type="match status" value="1"/>
</dbReference>
<organism evidence="7 8">
    <name type="scientific">Cyclocybe aegerita</name>
    <name type="common">Black poplar mushroom</name>
    <name type="synonym">Agrocybe aegerita</name>
    <dbReference type="NCBI Taxonomy" id="1973307"/>
    <lineage>
        <taxon>Eukaryota</taxon>
        <taxon>Fungi</taxon>
        <taxon>Dikarya</taxon>
        <taxon>Basidiomycota</taxon>
        <taxon>Agaricomycotina</taxon>
        <taxon>Agaricomycetes</taxon>
        <taxon>Agaricomycetidae</taxon>
        <taxon>Agaricales</taxon>
        <taxon>Agaricineae</taxon>
        <taxon>Bolbitiaceae</taxon>
        <taxon>Cyclocybe</taxon>
    </lineage>
</organism>
<feature type="region of interest" description="Disordered" evidence="5">
    <location>
        <begin position="1"/>
        <end position="144"/>
    </location>
</feature>
<dbReference type="PANTHER" id="PTHR46237:SF1">
    <property type="entry name" value="CYTOCHROME B5 REDUCTASE 4"/>
    <property type="match status" value="1"/>
</dbReference>
<evidence type="ECO:0000256" key="4">
    <source>
        <dbReference type="RuleBase" id="RU362121"/>
    </source>
</evidence>
<evidence type="ECO:0000256" key="2">
    <source>
        <dbReference type="ARBA" id="ARBA00022723"/>
    </source>
</evidence>